<evidence type="ECO:0000256" key="4">
    <source>
        <dbReference type="ARBA" id="ARBA00022801"/>
    </source>
</evidence>
<evidence type="ECO:0000256" key="3">
    <source>
        <dbReference type="ARBA" id="ARBA00022723"/>
    </source>
</evidence>
<dbReference type="PANTHER" id="PTHR12318:SF0">
    <property type="entry name" value="ACYL-COENZYME A DIPHOSPHATASE NUDT19"/>
    <property type="match status" value="1"/>
</dbReference>
<comment type="caution">
    <text evidence="8">The sequence shown here is derived from an EMBL/GenBank/DDBJ whole genome shotgun (WGS) entry which is preliminary data.</text>
</comment>
<dbReference type="GO" id="GO:0046872">
    <property type="term" value="F:metal ion binding"/>
    <property type="evidence" value="ECO:0007669"/>
    <property type="project" value="UniProtKB-KW"/>
</dbReference>
<comment type="cofactor">
    <cofactor evidence="2">
        <name>Mg(2+)</name>
        <dbReference type="ChEBI" id="CHEBI:18420"/>
    </cofactor>
</comment>
<evidence type="ECO:0000313" key="9">
    <source>
        <dbReference type="Proteomes" id="UP000689195"/>
    </source>
</evidence>
<sequence length="596" mass="70377">MGIVNNRDVSFFKNGQPLFVNPNTYIKNNLQPNDQITTVNGQQNMVNQPYRQPANTTPTLPQNLQNQSNPQFNQQFNPQIRATNIVTNQEQTQFKNGMLFGINPQFGQQQNFSQIIQPSQFTNPKPQQQVFQQTIPQSQTISPNINLLGQKAPQIYKQDDDIFASQNQQQNHQEEVDIFATEFQFSNYDEQRLNYLKNKNISPGDKQLKFERDNYIFTIDNFGDELIIQKNDQSFYLKLNSSFQMKQKRQIDIQSKDFGMDSTLGYIGCVIQQRQQNIFEIIYGMISKFKIIINQLYLKNFKSIIYNKNEYLQKNASLILVRDDYKVLVLERSKEISFGGSYVFPGGILEEVDDKIAQFDSQLIEQNHQKYYCHQTQGWYDSFLIAAIRETIEETNIQLDYKQLYQKIKPFLRIITPQMIQKRYDAQFFFNLNNYDTLDINKIESTSYEWNTPIGFLEKFIKNQIQFQSPIFLQLLILQQLGSYQNIVNYIDSGDQYKHTYPHVFQFSNKYVFNYPDQNYNLQELMETEQTDYLKSEFSVKYNHIERSDFRFELEGNQKKLTGHIGKFMNSPLALLYGQIINDSQFMRLNIKEINQ</sequence>
<evidence type="ECO:0000256" key="1">
    <source>
        <dbReference type="ARBA" id="ARBA00001936"/>
    </source>
</evidence>
<evidence type="ECO:0000313" key="8">
    <source>
        <dbReference type="EMBL" id="CAD8151183.1"/>
    </source>
</evidence>
<comment type="cofactor">
    <cofactor evidence="1">
        <name>Mn(2+)</name>
        <dbReference type="ChEBI" id="CHEBI:29035"/>
    </cofactor>
</comment>
<evidence type="ECO:0000256" key="2">
    <source>
        <dbReference type="ARBA" id="ARBA00001946"/>
    </source>
</evidence>
<protein>
    <recommendedName>
        <fullName evidence="7">Nudix hydrolase domain-containing protein</fullName>
    </recommendedName>
</protein>
<dbReference type="CDD" id="cd18870">
    <property type="entry name" value="NUDIX_AcylCoAdiphos_Nudt19"/>
    <property type="match status" value="1"/>
</dbReference>
<keyword evidence="9" id="KW-1185">Reference proteome</keyword>
<evidence type="ECO:0000259" key="7">
    <source>
        <dbReference type="PROSITE" id="PS51462"/>
    </source>
</evidence>
<evidence type="ECO:0000256" key="5">
    <source>
        <dbReference type="ARBA" id="ARBA00022842"/>
    </source>
</evidence>
<feature type="domain" description="Nudix hydrolase" evidence="7">
    <location>
        <begin position="311"/>
        <end position="474"/>
    </location>
</feature>
<dbReference type="PANTHER" id="PTHR12318">
    <property type="entry name" value="TESTOSTERONE-REGULATED PROTEIN RP2"/>
    <property type="match status" value="1"/>
</dbReference>
<proteinExistence type="predicted"/>
<dbReference type="AlphaFoldDB" id="A0A8S1THF6"/>
<organism evidence="8 9">
    <name type="scientific">Paramecium pentaurelia</name>
    <dbReference type="NCBI Taxonomy" id="43138"/>
    <lineage>
        <taxon>Eukaryota</taxon>
        <taxon>Sar</taxon>
        <taxon>Alveolata</taxon>
        <taxon>Ciliophora</taxon>
        <taxon>Intramacronucleata</taxon>
        <taxon>Oligohymenophorea</taxon>
        <taxon>Peniculida</taxon>
        <taxon>Parameciidae</taxon>
        <taxon>Paramecium</taxon>
    </lineage>
</organism>
<keyword evidence="4" id="KW-0378">Hydrolase</keyword>
<dbReference type="EMBL" id="CAJJDO010000021">
    <property type="protein sequence ID" value="CAD8151183.1"/>
    <property type="molecule type" value="Genomic_DNA"/>
</dbReference>
<reference evidence="8" key="1">
    <citation type="submission" date="2021-01" db="EMBL/GenBank/DDBJ databases">
        <authorList>
            <consortium name="Genoscope - CEA"/>
            <person name="William W."/>
        </authorList>
    </citation>
    <scope>NUCLEOTIDE SEQUENCE</scope>
</reference>
<name>A0A8S1THF6_9CILI</name>
<keyword evidence="6" id="KW-0464">Manganese</keyword>
<dbReference type="InterPro" id="IPR000086">
    <property type="entry name" value="NUDIX_hydrolase_dom"/>
</dbReference>
<accession>A0A8S1THF6</accession>
<gene>
    <name evidence="8" type="ORF">PPENT_87.1.T0210213</name>
</gene>
<dbReference type="InterPro" id="IPR039121">
    <property type="entry name" value="NUDT19"/>
</dbReference>
<dbReference type="GO" id="GO:0016818">
    <property type="term" value="F:hydrolase activity, acting on acid anhydrides, in phosphorus-containing anhydrides"/>
    <property type="evidence" value="ECO:0007669"/>
    <property type="project" value="InterPro"/>
</dbReference>
<keyword evidence="3" id="KW-0479">Metal-binding</keyword>
<keyword evidence="5" id="KW-0460">Magnesium</keyword>
<dbReference type="Proteomes" id="UP000689195">
    <property type="component" value="Unassembled WGS sequence"/>
</dbReference>
<dbReference type="OrthoDB" id="293713at2759"/>
<evidence type="ECO:0000256" key="6">
    <source>
        <dbReference type="ARBA" id="ARBA00023211"/>
    </source>
</evidence>
<dbReference type="GO" id="GO:0005739">
    <property type="term" value="C:mitochondrion"/>
    <property type="evidence" value="ECO:0007669"/>
    <property type="project" value="TreeGrafter"/>
</dbReference>
<dbReference type="PROSITE" id="PS51462">
    <property type="entry name" value="NUDIX"/>
    <property type="match status" value="1"/>
</dbReference>